<keyword evidence="3" id="KW-1185">Reference proteome</keyword>
<organism evidence="2 3">
    <name type="scientific">Pterocles gutturalis</name>
    <name type="common">yellow-throated sandgrouse</name>
    <dbReference type="NCBI Taxonomy" id="240206"/>
    <lineage>
        <taxon>Eukaryota</taxon>
        <taxon>Metazoa</taxon>
        <taxon>Chordata</taxon>
        <taxon>Craniata</taxon>
        <taxon>Vertebrata</taxon>
        <taxon>Euteleostomi</taxon>
        <taxon>Archelosauria</taxon>
        <taxon>Archosauria</taxon>
        <taxon>Dinosauria</taxon>
        <taxon>Saurischia</taxon>
        <taxon>Theropoda</taxon>
        <taxon>Coelurosauria</taxon>
        <taxon>Aves</taxon>
        <taxon>Neognathae</taxon>
        <taxon>Neoaves</taxon>
        <taxon>Columbimorphae</taxon>
        <taxon>Pterocliformes</taxon>
        <taxon>Pteroclidae</taxon>
        <taxon>Pterocles</taxon>
    </lineage>
</organism>
<feature type="non-terminal residue" evidence="2">
    <location>
        <position position="1"/>
    </location>
</feature>
<sequence>LLSRTLLQTWGHRTEDGVTGDASSDIVTDQATLADDLPDVKPHQHFRGHQTVPQRFLKD</sequence>
<name>A0AAW3DKU6_9AVES</name>
<feature type="non-terminal residue" evidence="2">
    <location>
        <position position="59"/>
    </location>
</feature>
<dbReference type="Proteomes" id="UP000053149">
    <property type="component" value="Unassembled WGS sequence"/>
</dbReference>
<reference evidence="2 3" key="1">
    <citation type="journal article" date="2014" name="Science">
        <title>Comparative genomics reveals insights into avian genome evolution and adaptation.</title>
        <authorList>
            <consortium name="Avian Genome Consortium"/>
            <person name="Zhang G."/>
            <person name="Li C."/>
            <person name="Li Q."/>
            <person name="Li B."/>
            <person name="Larkin D.M."/>
            <person name="Lee C."/>
            <person name="Storz J.F."/>
            <person name="Antunes A."/>
            <person name="Greenwold M.J."/>
            <person name="Meredith R.W."/>
            <person name="Odeen A."/>
            <person name="Cui J."/>
            <person name="Zhou Q."/>
            <person name="Xu L."/>
            <person name="Pan H."/>
            <person name="Wang Z."/>
            <person name="Jin L."/>
            <person name="Zhang P."/>
            <person name="Hu H."/>
            <person name="Yang W."/>
            <person name="Hu J."/>
            <person name="Xiao J."/>
            <person name="Yang Z."/>
            <person name="Liu Y."/>
            <person name="Xie Q."/>
            <person name="Yu H."/>
            <person name="Lian J."/>
            <person name="Wen P."/>
            <person name="Zhang F."/>
            <person name="Li H."/>
            <person name="Zeng Y."/>
            <person name="Xiong Z."/>
            <person name="Liu S."/>
            <person name="Zhou L."/>
            <person name="Huang Z."/>
            <person name="An N."/>
            <person name="Wang J."/>
            <person name="Zheng Q."/>
            <person name="Xiong Y."/>
            <person name="Wang G."/>
            <person name="Wang B."/>
            <person name="Wang J."/>
            <person name="Fan Y."/>
            <person name="da Fonseca R.R."/>
            <person name="Alfaro-Nunez A."/>
            <person name="Schubert M."/>
            <person name="Orlando L."/>
            <person name="Mourier T."/>
            <person name="Howard J.T."/>
            <person name="Ganapathy G."/>
            <person name="Pfenning A."/>
            <person name="Whitney O."/>
            <person name="Rivas M.V."/>
            <person name="Hara E."/>
            <person name="Smith J."/>
            <person name="Farre M."/>
            <person name="Narayan J."/>
            <person name="Slavov G."/>
            <person name="Romanov M.N."/>
            <person name="Borges R."/>
            <person name="Machado J.P."/>
            <person name="Khan I."/>
            <person name="Springer M.S."/>
            <person name="Gatesy J."/>
            <person name="Hoffmann F.G."/>
            <person name="Opazo J.C."/>
            <person name="Hastad O."/>
            <person name="Sawyer R.H."/>
            <person name="Kim H."/>
            <person name="Kim K.W."/>
            <person name="Kim H.J."/>
            <person name="Cho S."/>
            <person name="Li N."/>
            <person name="Huang Y."/>
            <person name="Bruford M.W."/>
            <person name="Zhan X."/>
            <person name="Dixon A."/>
            <person name="Bertelsen M.F."/>
            <person name="Derryberry E."/>
            <person name="Warren W."/>
            <person name="Wilson R.K."/>
            <person name="Li S."/>
            <person name="Ray D.A."/>
            <person name="Green R.E."/>
            <person name="O'Brien S.J."/>
            <person name="Griffin D."/>
            <person name="Johnson W.E."/>
            <person name="Haussler D."/>
            <person name="Ryder O.A."/>
            <person name="Willerslev E."/>
            <person name="Graves G.R."/>
            <person name="Alstrom P."/>
            <person name="Fjeldsa J."/>
            <person name="Mindell D.P."/>
            <person name="Edwards S.V."/>
            <person name="Braun E.L."/>
            <person name="Rahbek C."/>
            <person name="Burt D.W."/>
            <person name="Houde P."/>
            <person name="Zhang Y."/>
            <person name="Yang H."/>
            <person name="Wang J."/>
            <person name="Jarvis E.D."/>
            <person name="Gilbert M.T."/>
            <person name="Wang J."/>
        </authorList>
    </citation>
    <scope>NUCLEOTIDE SEQUENCE [LARGE SCALE GENOMIC DNA]</scope>
    <source>
        <strain evidence="2">BGI_N339</strain>
    </source>
</reference>
<evidence type="ECO:0000313" key="2">
    <source>
        <dbReference type="EMBL" id="KFU98954.1"/>
    </source>
</evidence>
<dbReference type="AlphaFoldDB" id="A0AAW3DKU6"/>
<accession>A0AAW3DKU6</accession>
<protein>
    <submittedName>
        <fullName evidence="2">Uncharacterized protein</fullName>
    </submittedName>
</protein>
<feature type="region of interest" description="Disordered" evidence="1">
    <location>
        <begin position="38"/>
        <end position="59"/>
    </location>
</feature>
<dbReference type="EMBL" id="JMFR01047797">
    <property type="protein sequence ID" value="KFU98954.1"/>
    <property type="molecule type" value="Genomic_DNA"/>
</dbReference>
<evidence type="ECO:0000256" key="1">
    <source>
        <dbReference type="SAM" id="MobiDB-lite"/>
    </source>
</evidence>
<evidence type="ECO:0000313" key="3">
    <source>
        <dbReference type="Proteomes" id="UP000053149"/>
    </source>
</evidence>
<comment type="caution">
    <text evidence="2">The sequence shown here is derived from an EMBL/GenBank/DDBJ whole genome shotgun (WGS) entry which is preliminary data.</text>
</comment>
<proteinExistence type="predicted"/>
<gene>
    <name evidence="2" type="ORF">N339_07585</name>
</gene>